<evidence type="ECO:0000313" key="2">
    <source>
        <dbReference type="EMBL" id="CUX62396.1"/>
    </source>
</evidence>
<feature type="compositionally biased region" description="Basic and acidic residues" evidence="1">
    <location>
        <begin position="47"/>
        <end position="62"/>
    </location>
</feature>
<accession>A0A1S7S4S8</accession>
<name>A0A1S7S4S8_9HYPH</name>
<organism evidence="2 3">
    <name type="scientific">Agrobacterium deltaense Zutra 3/1</name>
    <dbReference type="NCBI Taxonomy" id="1183427"/>
    <lineage>
        <taxon>Bacteria</taxon>
        <taxon>Pseudomonadati</taxon>
        <taxon>Pseudomonadota</taxon>
        <taxon>Alphaproteobacteria</taxon>
        <taxon>Hyphomicrobiales</taxon>
        <taxon>Rhizobiaceae</taxon>
        <taxon>Rhizobium/Agrobacterium group</taxon>
        <taxon>Agrobacterium</taxon>
    </lineage>
</organism>
<evidence type="ECO:0000313" key="3">
    <source>
        <dbReference type="Proteomes" id="UP000191987"/>
    </source>
</evidence>
<protein>
    <submittedName>
        <fullName evidence="2">Uncharacterized protein</fullName>
    </submittedName>
</protein>
<sequence length="62" mass="6872">MTRFAARYSPDDWFSIALSKPGGKEIEMLTREIGHVGQTDHNPGGPKADRFPQADDDRGCHS</sequence>
<feature type="region of interest" description="Disordered" evidence="1">
    <location>
        <begin position="34"/>
        <end position="62"/>
    </location>
</feature>
<dbReference type="Proteomes" id="UP000191987">
    <property type="component" value="Unassembled WGS sequence"/>
</dbReference>
<reference evidence="2 3" key="1">
    <citation type="submission" date="2016-01" db="EMBL/GenBank/DDBJ databases">
        <authorList>
            <person name="Oliw E.H."/>
        </authorList>
    </citation>
    <scope>NUCLEOTIDE SEQUENCE [LARGE SCALE GENOMIC DNA]</scope>
    <source>
        <strain evidence="2 3">Zutra 3-1</strain>
    </source>
</reference>
<proteinExistence type="predicted"/>
<gene>
    <name evidence="2" type="ORF">AGR7C_pAt0219</name>
</gene>
<dbReference type="EMBL" id="FBWG01000049">
    <property type="protein sequence ID" value="CUX62396.1"/>
    <property type="molecule type" value="Genomic_DNA"/>
</dbReference>
<dbReference type="AlphaFoldDB" id="A0A1S7S4S8"/>
<evidence type="ECO:0000256" key="1">
    <source>
        <dbReference type="SAM" id="MobiDB-lite"/>
    </source>
</evidence>